<dbReference type="Pfam" id="PF03476">
    <property type="entry name" value="MOSC_N"/>
    <property type="match status" value="1"/>
</dbReference>
<proteinExistence type="predicted"/>
<evidence type="ECO:0000259" key="1">
    <source>
        <dbReference type="PROSITE" id="PS51340"/>
    </source>
</evidence>
<dbReference type="EMBL" id="CAFBLP010000070">
    <property type="protein sequence ID" value="CAB4886506.1"/>
    <property type="molecule type" value="Genomic_DNA"/>
</dbReference>
<dbReference type="InterPro" id="IPR005303">
    <property type="entry name" value="MOCOS_middle"/>
</dbReference>
<dbReference type="PROSITE" id="PS51340">
    <property type="entry name" value="MOSC"/>
    <property type="match status" value="1"/>
</dbReference>
<gene>
    <name evidence="2" type="ORF">UFOPK3376_02316</name>
</gene>
<dbReference type="SUPFAM" id="SSF50800">
    <property type="entry name" value="PK beta-barrel domain-like"/>
    <property type="match status" value="1"/>
</dbReference>
<dbReference type="GO" id="GO:0030170">
    <property type="term" value="F:pyridoxal phosphate binding"/>
    <property type="evidence" value="ECO:0007669"/>
    <property type="project" value="InterPro"/>
</dbReference>
<reference evidence="2" key="1">
    <citation type="submission" date="2020-05" db="EMBL/GenBank/DDBJ databases">
        <authorList>
            <person name="Chiriac C."/>
            <person name="Salcher M."/>
            <person name="Ghai R."/>
            <person name="Kavagutti S V."/>
        </authorList>
    </citation>
    <scope>NUCLEOTIDE SEQUENCE</scope>
</reference>
<feature type="domain" description="MOSC" evidence="1">
    <location>
        <begin position="140"/>
        <end position="294"/>
    </location>
</feature>
<organism evidence="2">
    <name type="scientific">freshwater metagenome</name>
    <dbReference type="NCBI Taxonomy" id="449393"/>
    <lineage>
        <taxon>unclassified sequences</taxon>
        <taxon>metagenomes</taxon>
        <taxon>ecological metagenomes</taxon>
    </lineage>
</organism>
<dbReference type="GO" id="GO:0030151">
    <property type="term" value="F:molybdenum ion binding"/>
    <property type="evidence" value="ECO:0007669"/>
    <property type="project" value="InterPro"/>
</dbReference>
<protein>
    <submittedName>
        <fullName evidence="2">Unannotated protein</fullName>
    </submittedName>
</protein>
<dbReference type="GO" id="GO:0003824">
    <property type="term" value="F:catalytic activity"/>
    <property type="evidence" value="ECO:0007669"/>
    <property type="project" value="InterPro"/>
</dbReference>
<name>A0A6J7ETP2_9ZZZZ</name>
<dbReference type="InterPro" id="IPR005302">
    <property type="entry name" value="MoCF_Sase_C"/>
</dbReference>
<dbReference type="Pfam" id="PF03473">
    <property type="entry name" value="MOSC"/>
    <property type="match status" value="1"/>
</dbReference>
<dbReference type="AlphaFoldDB" id="A0A6J7ETP2"/>
<evidence type="ECO:0000313" key="2">
    <source>
        <dbReference type="EMBL" id="CAB4886506.1"/>
    </source>
</evidence>
<dbReference type="Gene3D" id="2.40.33.20">
    <property type="entry name" value="PK beta-barrel domain-like"/>
    <property type="match status" value="1"/>
</dbReference>
<accession>A0A6J7ETP2</accession>
<sequence length="297" mass="31348">MGEWVGAVGRLSRFPVKSMQGEQVDTVELDQGGVVGDRAYALVETDTGKVLSGKTPRIGSLLLGCRATFVGTPGAGDAMPPVQISLPDGTTIRSDDTTVHATLSALFDREVCLRRAAPDDFTIDQYHPDLGDLDPDGPRDTVTESRLGAALFAMVGIPSPVPSGSFLDVFPLSVMTTSTLAQLEALQPGTRFDESRFRMNVIVTGAGSGFVENAWVGQTLSIGNSARMTITMPDPRCVMTTLAQGDLVAEPEVLRTLARHNRLEVLGGRYPCAGVYASVGAAGTVRTGDAVSFVETT</sequence>
<dbReference type="InterPro" id="IPR011037">
    <property type="entry name" value="Pyrv_Knase-like_insert_dom_sf"/>
</dbReference>